<dbReference type="EMBL" id="JAAXPI010000001">
    <property type="protein sequence ID" value="NKZ02454.1"/>
    <property type="molecule type" value="Genomic_DNA"/>
</dbReference>
<comment type="caution">
    <text evidence="1">The sequence shown here is derived from an EMBL/GenBank/DDBJ whole genome shotgun (WGS) entry which is preliminary data.</text>
</comment>
<dbReference type="AlphaFoldDB" id="A0A846YV20"/>
<dbReference type="Proteomes" id="UP000579250">
    <property type="component" value="Unassembled WGS sequence"/>
</dbReference>
<sequence>MSAFLELSKVAYKNLGRRRYQYFAEDGELVADVAQIHGGKPRGRLARMFAPERDYSNAALRAASPDGNSIFTISREMERTGSHGAITLYSPDGKMVGGVRSDPLLDGDFIMQNIWRLVDQEACVQSSAVQRLISKGRKPPGNPPVHSEKIDYANTYGTEIAFFDGKWITLERELPEFLQLLVVASPIAFDLLDGA</sequence>
<proteinExistence type="predicted"/>
<accession>A0A846YV20</accession>
<keyword evidence="2" id="KW-1185">Reference proteome</keyword>
<protein>
    <submittedName>
        <fullName evidence="1">Uncharacterized protein</fullName>
    </submittedName>
</protein>
<organism evidence="1 2">
    <name type="scientific">Actinomadura latina</name>
    <dbReference type="NCBI Taxonomy" id="163603"/>
    <lineage>
        <taxon>Bacteria</taxon>
        <taxon>Bacillati</taxon>
        <taxon>Actinomycetota</taxon>
        <taxon>Actinomycetes</taxon>
        <taxon>Streptosporangiales</taxon>
        <taxon>Thermomonosporaceae</taxon>
        <taxon>Actinomadura</taxon>
    </lineage>
</organism>
<gene>
    <name evidence="1" type="ORF">HGB48_01565</name>
</gene>
<name>A0A846YV20_9ACTN</name>
<reference evidence="1 2" key="1">
    <citation type="submission" date="2020-04" db="EMBL/GenBank/DDBJ databases">
        <title>MicrobeNet Type strains.</title>
        <authorList>
            <person name="Nicholson A.C."/>
        </authorList>
    </citation>
    <scope>NUCLEOTIDE SEQUENCE [LARGE SCALE GENOMIC DNA]</scope>
    <source>
        <strain evidence="1 2">ATCC BAA-277</strain>
    </source>
</reference>
<dbReference type="RefSeq" id="WP_157438172.1">
    <property type="nucleotide sequence ID" value="NZ_JAAXPI010000001.1"/>
</dbReference>
<evidence type="ECO:0000313" key="1">
    <source>
        <dbReference type="EMBL" id="NKZ02454.1"/>
    </source>
</evidence>
<evidence type="ECO:0000313" key="2">
    <source>
        <dbReference type="Proteomes" id="UP000579250"/>
    </source>
</evidence>